<comment type="caution">
    <text evidence="1">The sequence shown here is derived from an EMBL/GenBank/DDBJ whole genome shotgun (WGS) entry which is preliminary data.</text>
</comment>
<reference evidence="1" key="1">
    <citation type="submission" date="2021-03" db="EMBL/GenBank/DDBJ databases">
        <title>Draft genome sequence of rust myrtle Austropuccinia psidii MF-1, a brazilian biotype.</title>
        <authorList>
            <person name="Quecine M.C."/>
            <person name="Pachon D.M.R."/>
            <person name="Bonatelli M.L."/>
            <person name="Correr F.H."/>
            <person name="Franceschini L.M."/>
            <person name="Leite T.F."/>
            <person name="Margarido G.R.A."/>
            <person name="Almeida C.A."/>
            <person name="Ferrarezi J.A."/>
            <person name="Labate C.A."/>
        </authorList>
    </citation>
    <scope>NUCLEOTIDE SEQUENCE</scope>
    <source>
        <strain evidence="1">MF-1</strain>
    </source>
</reference>
<organism evidence="1 2">
    <name type="scientific">Austropuccinia psidii MF-1</name>
    <dbReference type="NCBI Taxonomy" id="1389203"/>
    <lineage>
        <taxon>Eukaryota</taxon>
        <taxon>Fungi</taxon>
        <taxon>Dikarya</taxon>
        <taxon>Basidiomycota</taxon>
        <taxon>Pucciniomycotina</taxon>
        <taxon>Pucciniomycetes</taxon>
        <taxon>Pucciniales</taxon>
        <taxon>Sphaerophragmiaceae</taxon>
        <taxon>Austropuccinia</taxon>
    </lineage>
</organism>
<dbReference type="EMBL" id="AVOT02006288">
    <property type="protein sequence ID" value="MBW0481196.1"/>
    <property type="molecule type" value="Genomic_DNA"/>
</dbReference>
<name>A0A9Q3GV93_9BASI</name>
<evidence type="ECO:0000313" key="1">
    <source>
        <dbReference type="EMBL" id="MBW0481196.1"/>
    </source>
</evidence>
<sequence length="163" mass="19046">MLTSIGSIIKEVIIPHRKGNLRLNPEFVVLGDAHIQGFLFQTYYQRMYGIHIYSIKKQSLLKILRKNRPAFSLGEEPLGTIRFHDTELDLELKIPYPPIRRRPLYPERLEARKEIEKYVNELLNLAVIRKIQKNEIGEVTKPVLITWNDGKFGMCGDYRALNN</sequence>
<dbReference type="Proteomes" id="UP000765509">
    <property type="component" value="Unassembled WGS sequence"/>
</dbReference>
<accession>A0A9Q3GV93</accession>
<dbReference type="SUPFAM" id="SSF56672">
    <property type="entry name" value="DNA/RNA polymerases"/>
    <property type="match status" value="1"/>
</dbReference>
<gene>
    <name evidence="1" type="ORF">O181_020911</name>
</gene>
<keyword evidence="2" id="KW-1185">Reference proteome</keyword>
<proteinExistence type="predicted"/>
<evidence type="ECO:0000313" key="2">
    <source>
        <dbReference type="Proteomes" id="UP000765509"/>
    </source>
</evidence>
<dbReference type="InterPro" id="IPR043502">
    <property type="entry name" value="DNA/RNA_pol_sf"/>
</dbReference>
<protein>
    <submittedName>
        <fullName evidence="1">Uncharacterized protein</fullName>
    </submittedName>
</protein>
<dbReference type="Gene3D" id="3.10.10.10">
    <property type="entry name" value="HIV Type 1 Reverse Transcriptase, subunit A, domain 1"/>
    <property type="match status" value="1"/>
</dbReference>
<dbReference type="AlphaFoldDB" id="A0A9Q3GV93"/>